<dbReference type="HOGENOM" id="CLU_044146_5_2_6"/>
<dbReference type="Gene3D" id="3.30.1240.10">
    <property type="match status" value="1"/>
</dbReference>
<dbReference type="RefSeq" id="WP_014778622.1">
    <property type="nucleotide sequence ID" value="NC_018012.1"/>
</dbReference>
<dbReference type="NCBIfam" id="TIGR00099">
    <property type="entry name" value="Cof-subfamily"/>
    <property type="match status" value="1"/>
</dbReference>
<dbReference type="eggNOG" id="COG0561">
    <property type="taxonomic scope" value="Bacteria"/>
</dbReference>
<comment type="similarity">
    <text evidence="5">Belongs to the HAD-like hydrolase superfamily. Cof family.</text>
</comment>
<dbReference type="AlphaFoldDB" id="I3YB06"/>
<organism evidence="6 7">
    <name type="scientific">Thiocystis violascens (strain ATCC 17096 / DSM 198 / 6111)</name>
    <name type="common">Chromatium violascens</name>
    <dbReference type="NCBI Taxonomy" id="765911"/>
    <lineage>
        <taxon>Bacteria</taxon>
        <taxon>Pseudomonadati</taxon>
        <taxon>Pseudomonadota</taxon>
        <taxon>Gammaproteobacteria</taxon>
        <taxon>Chromatiales</taxon>
        <taxon>Chromatiaceae</taxon>
        <taxon>Thiocystis</taxon>
    </lineage>
</organism>
<evidence type="ECO:0000313" key="6">
    <source>
        <dbReference type="EMBL" id="AFL74174.1"/>
    </source>
</evidence>
<dbReference type="CDD" id="cd07516">
    <property type="entry name" value="HAD_Pase"/>
    <property type="match status" value="1"/>
</dbReference>
<dbReference type="Gene3D" id="3.40.50.1000">
    <property type="entry name" value="HAD superfamily/HAD-like"/>
    <property type="match status" value="1"/>
</dbReference>
<dbReference type="SUPFAM" id="SSF56784">
    <property type="entry name" value="HAD-like"/>
    <property type="match status" value="1"/>
</dbReference>
<keyword evidence="7" id="KW-1185">Reference proteome</keyword>
<reference evidence="6 7" key="1">
    <citation type="submission" date="2012-06" db="EMBL/GenBank/DDBJ databases">
        <title>Complete sequence of Thiocystis violascens DSM 198.</title>
        <authorList>
            <consortium name="US DOE Joint Genome Institute"/>
            <person name="Lucas S."/>
            <person name="Han J."/>
            <person name="Lapidus A."/>
            <person name="Cheng J.-F."/>
            <person name="Goodwin L."/>
            <person name="Pitluck S."/>
            <person name="Peters L."/>
            <person name="Ovchinnikova G."/>
            <person name="Teshima H."/>
            <person name="Detter J.C."/>
            <person name="Han C."/>
            <person name="Tapia R."/>
            <person name="Land M."/>
            <person name="Hauser L."/>
            <person name="Kyrpides N."/>
            <person name="Ivanova N."/>
            <person name="Pagani I."/>
            <person name="Vogl K."/>
            <person name="Liu Z."/>
            <person name="Frigaard N.-U."/>
            <person name="Bryant D."/>
            <person name="Woyke T."/>
        </authorList>
    </citation>
    <scope>NUCLEOTIDE SEQUENCE [LARGE SCALE GENOMIC DNA]</scope>
    <source>
        <strain evidence="7">ATCC 17096 / DSM 198 / 6111</strain>
    </source>
</reference>
<dbReference type="PROSITE" id="PS01229">
    <property type="entry name" value="COF_2"/>
    <property type="match status" value="1"/>
</dbReference>
<dbReference type="PANTHER" id="PTHR47267">
    <property type="match status" value="1"/>
</dbReference>
<dbReference type="PROSITE" id="PS01228">
    <property type="entry name" value="COF_1"/>
    <property type="match status" value="1"/>
</dbReference>
<evidence type="ECO:0000256" key="1">
    <source>
        <dbReference type="ARBA" id="ARBA00001946"/>
    </source>
</evidence>
<dbReference type="PANTHER" id="PTHR47267:SF4">
    <property type="entry name" value="PYRIDOXAL PHOSPHATE PHOSPHATASE YIGL"/>
    <property type="match status" value="1"/>
</dbReference>
<accession>I3YB06</accession>
<dbReference type="InterPro" id="IPR000150">
    <property type="entry name" value="Cof"/>
</dbReference>
<protein>
    <submittedName>
        <fullName evidence="6">HAD-superfamily hydrolase, subfamily IIB</fullName>
    </submittedName>
</protein>
<evidence type="ECO:0000256" key="2">
    <source>
        <dbReference type="ARBA" id="ARBA00022723"/>
    </source>
</evidence>
<dbReference type="EMBL" id="CP003154">
    <property type="protein sequence ID" value="AFL74174.1"/>
    <property type="molecule type" value="Genomic_DNA"/>
</dbReference>
<dbReference type="SFLD" id="SFLDS00003">
    <property type="entry name" value="Haloacid_Dehalogenase"/>
    <property type="match status" value="1"/>
</dbReference>
<keyword evidence="3 6" id="KW-0378">Hydrolase</keyword>
<dbReference type="GO" id="GO:0016791">
    <property type="term" value="F:phosphatase activity"/>
    <property type="evidence" value="ECO:0007669"/>
    <property type="project" value="UniProtKB-ARBA"/>
</dbReference>
<dbReference type="InterPro" id="IPR006379">
    <property type="entry name" value="HAD-SF_hydro_IIB"/>
</dbReference>
<dbReference type="GO" id="GO:0000287">
    <property type="term" value="F:magnesium ion binding"/>
    <property type="evidence" value="ECO:0007669"/>
    <property type="project" value="UniProtKB-ARBA"/>
</dbReference>
<dbReference type="KEGG" id="tvi:Thivi_2224"/>
<evidence type="ECO:0000256" key="4">
    <source>
        <dbReference type="ARBA" id="ARBA00022842"/>
    </source>
</evidence>
<dbReference type="Proteomes" id="UP000006062">
    <property type="component" value="Chromosome"/>
</dbReference>
<comment type="cofactor">
    <cofactor evidence="1">
        <name>Mg(2+)</name>
        <dbReference type="ChEBI" id="CHEBI:18420"/>
    </cofactor>
</comment>
<gene>
    <name evidence="6" type="ordered locus">Thivi_2224</name>
</gene>
<name>I3YB06_THIV6</name>
<dbReference type="NCBIfam" id="TIGR01484">
    <property type="entry name" value="HAD-SF-IIB"/>
    <property type="match status" value="1"/>
</dbReference>
<dbReference type="SFLD" id="SFLDG01140">
    <property type="entry name" value="C2.B:_Phosphomannomutase_and_P"/>
    <property type="match status" value="1"/>
</dbReference>
<dbReference type="STRING" id="765911.Thivi_2224"/>
<dbReference type="InterPro" id="IPR023214">
    <property type="entry name" value="HAD_sf"/>
</dbReference>
<evidence type="ECO:0000256" key="3">
    <source>
        <dbReference type="ARBA" id="ARBA00022801"/>
    </source>
</evidence>
<keyword evidence="4" id="KW-0460">Magnesium</keyword>
<keyword evidence="2" id="KW-0479">Metal-binding</keyword>
<evidence type="ECO:0000256" key="5">
    <source>
        <dbReference type="ARBA" id="ARBA00034778"/>
    </source>
</evidence>
<evidence type="ECO:0000313" key="7">
    <source>
        <dbReference type="Proteomes" id="UP000006062"/>
    </source>
</evidence>
<proteinExistence type="inferred from homology"/>
<dbReference type="OrthoDB" id="5498330at2"/>
<sequence>MYKLIVSDLDGTLLNAEHRLGDYTREILSALRRQGIEIMLASGRHYQDIRGLSGRLGGPDGLISSNGAAVHDRLDQLLHCRAIDPDCLPFLLSGPAFARAQTNVYRIDDWVVETPEPSLLQYHRESGFAYRVSDFAALDDAPVLKVFYFHDDAAYLRGLERLILDGHGDRLTITYSLPNVLEVMAQGVSKGAALARALEQRGIQPANVIAFGDGRNDLEMLRDVGKGVLMGNAAPELKDALPDLEVIGSNTDESVARYLARAFQFQVDDTL</sequence>
<dbReference type="InterPro" id="IPR036412">
    <property type="entry name" value="HAD-like_sf"/>
</dbReference>
<dbReference type="Pfam" id="PF08282">
    <property type="entry name" value="Hydrolase_3"/>
    <property type="match status" value="1"/>
</dbReference>